<feature type="domain" description="Outer membrane protein beta-barrel" evidence="3">
    <location>
        <begin position="9"/>
        <end position="198"/>
    </location>
</feature>
<dbReference type="SUPFAM" id="SSF56925">
    <property type="entry name" value="OMPA-like"/>
    <property type="match status" value="1"/>
</dbReference>
<feature type="signal peptide" evidence="2">
    <location>
        <begin position="1"/>
        <end position="27"/>
    </location>
</feature>
<dbReference type="Pfam" id="PF13505">
    <property type="entry name" value="OMP_b-brl"/>
    <property type="match status" value="1"/>
</dbReference>
<evidence type="ECO:0000313" key="4">
    <source>
        <dbReference type="EMBL" id="PEN07759.1"/>
    </source>
</evidence>
<dbReference type="EMBL" id="PDEP01000005">
    <property type="protein sequence ID" value="PEN07759.1"/>
    <property type="molecule type" value="Genomic_DNA"/>
</dbReference>
<dbReference type="InterPro" id="IPR011250">
    <property type="entry name" value="OMP/PagP_B-barrel"/>
</dbReference>
<dbReference type="AlphaFoldDB" id="A0A2H3NMS6"/>
<feature type="chain" id="PRO_5013857327" description="Outer membrane protein beta-barrel domain-containing protein" evidence="2">
    <location>
        <begin position="28"/>
        <end position="209"/>
    </location>
</feature>
<dbReference type="Proteomes" id="UP000221024">
    <property type="component" value="Unassembled WGS sequence"/>
</dbReference>
<protein>
    <recommendedName>
        <fullName evidence="3">Outer membrane protein beta-barrel domain-containing protein</fullName>
    </recommendedName>
</protein>
<evidence type="ECO:0000259" key="3">
    <source>
        <dbReference type="Pfam" id="PF13505"/>
    </source>
</evidence>
<comment type="caution">
    <text evidence="4">The sequence shown here is derived from an EMBL/GenBank/DDBJ whole genome shotgun (WGS) entry which is preliminary data.</text>
</comment>
<accession>A0A2H3NMS6</accession>
<dbReference type="OrthoDB" id="947434at2"/>
<dbReference type="Gene3D" id="2.40.160.20">
    <property type="match status" value="1"/>
</dbReference>
<evidence type="ECO:0000256" key="2">
    <source>
        <dbReference type="SAM" id="SignalP"/>
    </source>
</evidence>
<sequence length="209" mass="22678">MQRVRYSTFLLLIAALGWMALPQASSAQVGIVGGLNFESLDDVSQDATFESSTGYHVGLAFNRDFAVLGLRLSGIYRRVGEYEFAGQQGGESATLDLSTIEIPLDLKYRLALPLVTPYAMAGPQVSFPIGDGSGEFGDDFEDNLEDVNLSGNVGAGVEFNLGGVRLTPELRYEFGVTSIFDDDLEVFGNDVDVNDPKLSAFSIRLHVFF</sequence>
<keyword evidence="5" id="KW-1185">Reference proteome</keyword>
<evidence type="ECO:0000256" key="1">
    <source>
        <dbReference type="ARBA" id="ARBA00022729"/>
    </source>
</evidence>
<evidence type="ECO:0000313" key="5">
    <source>
        <dbReference type="Proteomes" id="UP000221024"/>
    </source>
</evidence>
<proteinExistence type="predicted"/>
<keyword evidence="1 2" id="KW-0732">Signal</keyword>
<organism evidence="4 5">
    <name type="scientific">Longimonas halophila</name>
    <dbReference type="NCBI Taxonomy" id="1469170"/>
    <lineage>
        <taxon>Bacteria</taxon>
        <taxon>Pseudomonadati</taxon>
        <taxon>Rhodothermota</taxon>
        <taxon>Rhodothermia</taxon>
        <taxon>Rhodothermales</taxon>
        <taxon>Salisaetaceae</taxon>
        <taxon>Longimonas</taxon>
    </lineage>
</organism>
<name>A0A2H3NMS6_9BACT</name>
<reference evidence="4 5" key="1">
    <citation type="submission" date="2017-10" db="EMBL/GenBank/DDBJ databases">
        <title>Draft genome of Longimonas halophila.</title>
        <authorList>
            <person name="Goh K.M."/>
            <person name="Shamsir M.S."/>
            <person name="Lim S.W."/>
        </authorList>
    </citation>
    <scope>NUCLEOTIDE SEQUENCE [LARGE SCALE GENOMIC DNA]</scope>
    <source>
        <strain evidence="4 5">KCTC 42399</strain>
    </source>
</reference>
<dbReference type="RefSeq" id="WP_098061946.1">
    <property type="nucleotide sequence ID" value="NZ_PDEP01000005.1"/>
</dbReference>
<gene>
    <name evidence="4" type="ORF">CRI93_07180</name>
</gene>
<dbReference type="InterPro" id="IPR027385">
    <property type="entry name" value="Beta-barrel_OMP"/>
</dbReference>